<evidence type="ECO:0000256" key="15">
    <source>
        <dbReference type="ARBA" id="ARBA00023054"/>
    </source>
</evidence>
<evidence type="ECO:0000256" key="21">
    <source>
        <dbReference type="ARBA" id="ARBA00048605"/>
    </source>
</evidence>
<dbReference type="SUPFAM" id="SSF48225">
    <property type="entry name" value="Seven-hairpin glycosidases"/>
    <property type="match status" value="1"/>
</dbReference>
<comment type="pathway">
    <text evidence="5">Protein modification; protein glycosylation.</text>
</comment>
<dbReference type="PANTHER" id="PTHR11742:SF6">
    <property type="entry name" value="MANNOSYL-OLIGOSACCHARIDE ALPHA-1,2-MANNOSIDASE IA-RELATED"/>
    <property type="match status" value="1"/>
</dbReference>
<evidence type="ECO:0000256" key="23">
    <source>
        <dbReference type="ARBA" id="ARBA00060399"/>
    </source>
</evidence>
<gene>
    <name evidence="28" type="ORF">ZEAMMB73_Zm00001d026257</name>
</gene>
<evidence type="ECO:0000256" key="13">
    <source>
        <dbReference type="ARBA" id="ARBA00022989"/>
    </source>
</evidence>
<evidence type="ECO:0000256" key="8">
    <source>
        <dbReference type="ARBA" id="ARBA00022723"/>
    </source>
</evidence>
<dbReference type="InterPro" id="IPR012341">
    <property type="entry name" value="6hp_glycosidase-like_sf"/>
</dbReference>
<evidence type="ECO:0000256" key="26">
    <source>
        <dbReference type="PIRSR" id="PIRSR601382-3"/>
    </source>
</evidence>
<evidence type="ECO:0000256" key="18">
    <source>
        <dbReference type="ARBA" id="ARBA00023180"/>
    </source>
</evidence>
<keyword evidence="27" id="KW-0326">Glycosidase</keyword>
<feature type="active site" description="Proton donor" evidence="24">
    <location>
        <position position="120"/>
    </location>
</feature>
<dbReference type="AlphaFoldDB" id="A0A1D6JDP7"/>
<dbReference type="InterPro" id="IPR001382">
    <property type="entry name" value="Glyco_hydro_47"/>
</dbReference>
<evidence type="ECO:0000256" key="7">
    <source>
        <dbReference type="ARBA" id="ARBA00022692"/>
    </source>
</evidence>
<evidence type="ECO:0000256" key="4">
    <source>
        <dbReference type="ARBA" id="ARBA00004194"/>
    </source>
</evidence>
<dbReference type="PRINTS" id="PR00747">
    <property type="entry name" value="GLYHDRLASE47"/>
</dbReference>
<evidence type="ECO:0000256" key="12">
    <source>
        <dbReference type="ARBA" id="ARBA00022968"/>
    </source>
</evidence>
<evidence type="ECO:0000256" key="17">
    <source>
        <dbReference type="ARBA" id="ARBA00023157"/>
    </source>
</evidence>
<evidence type="ECO:0000256" key="14">
    <source>
        <dbReference type="ARBA" id="ARBA00023034"/>
    </source>
</evidence>
<keyword evidence="12" id="KW-0735">Signal-anchor</keyword>
<dbReference type="GO" id="GO:0000139">
    <property type="term" value="C:Golgi membrane"/>
    <property type="evidence" value="ECO:0007669"/>
    <property type="project" value="UniProtKB-SubCell"/>
</dbReference>
<evidence type="ECO:0000313" key="28">
    <source>
        <dbReference type="EMBL" id="AQK45956.1"/>
    </source>
</evidence>
<keyword evidence="15" id="KW-0175">Coiled coil</keyword>
<comment type="catalytic activity">
    <reaction evidence="21">
        <text>N(4)-(alpha-D-Man-(1-&gt;2)-alpha-D-Man-(1-&gt;2)-alpha-D-Man-(1-&gt;3)-[alpha-D-Man-(1-&gt;2)-alpha-D-Man-(1-&gt;3)-[alpha-D-Man-(1-&gt;2)-alpha-D-Man-(1-&gt;6)]-alpha-D-Man-(1-&gt;6)]-beta-D-Man-(1-&gt;4)-beta-D-GlcNAc-(1-&gt;4)-beta-D-GlcNAc)-L-asparaginyl-[protein] (N-glucan mannose isomer 9A1,2,3B1,2,3) + 4 H2O = N(4)-(alpha-D-Man-(1-&gt;3)-[alpha-D-Man-(1-&gt;3)-[alpha-D-Man-(1-&gt;6)]-alpha-D-Man-(1-&gt;6)]-beta-D-Man-(1-&gt;4)-beta-D-GlcNAc-(1-&gt;4)-beta-D-GlcNAc)-L-asparaginyl-[protein] (N-glucan mannose isomer 5A1,2) + 4 beta-D-mannose</text>
        <dbReference type="Rhea" id="RHEA:56008"/>
        <dbReference type="Rhea" id="RHEA-COMP:14356"/>
        <dbReference type="Rhea" id="RHEA-COMP:14367"/>
        <dbReference type="ChEBI" id="CHEBI:15377"/>
        <dbReference type="ChEBI" id="CHEBI:28563"/>
        <dbReference type="ChEBI" id="CHEBI:59087"/>
        <dbReference type="ChEBI" id="CHEBI:139493"/>
        <dbReference type="EC" id="3.2.1.113"/>
    </reaction>
</comment>
<keyword evidence="18" id="KW-0325">Glycoprotein</keyword>
<evidence type="ECO:0000256" key="27">
    <source>
        <dbReference type="RuleBase" id="RU361193"/>
    </source>
</evidence>
<evidence type="ECO:0000256" key="1">
    <source>
        <dbReference type="ARBA" id="ARBA00001913"/>
    </source>
</evidence>
<dbReference type="EMBL" id="CM000786">
    <property type="protein sequence ID" value="AQK45956.1"/>
    <property type="molecule type" value="Genomic_DNA"/>
</dbReference>
<name>A0A1D6JDP7_MAIZE</name>
<dbReference type="ExpressionAtlas" id="A0A1D6JDP7">
    <property type="expression patterns" value="baseline and differential"/>
</dbReference>
<dbReference type="InterPro" id="IPR036026">
    <property type="entry name" value="Seven-hairpin_glycosidases"/>
</dbReference>
<keyword evidence="10 25" id="KW-0106">Calcium</keyword>
<dbReference type="InterPro" id="IPR050749">
    <property type="entry name" value="Glycosyl_Hydrolase_47"/>
</dbReference>
<feature type="binding site" evidence="25">
    <location>
        <position position="469"/>
    </location>
    <ligand>
        <name>Ca(2+)</name>
        <dbReference type="ChEBI" id="CHEBI:29108"/>
    </ligand>
</feature>
<proteinExistence type="inferred from homology"/>
<comment type="cofactor">
    <cofactor evidence="3">
        <name>Mg(2+)</name>
        <dbReference type="ChEBI" id="CHEBI:18420"/>
    </cofactor>
</comment>
<feature type="active site" evidence="24">
    <location>
        <position position="252"/>
    </location>
</feature>
<evidence type="ECO:0000256" key="24">
    <source>
        <dbReference type="PIRSR" id="PIRSR601382-1"/>
    </source>
</evidence>
<keyword evidence="13" id="KW-1133">Transmembrane helix</keyword>
<evidence type="ECO:0000256" key="16">
    <source>
        <dbReference type="ARBA" id="ARBA00023136"/>
    </source>
</evidence>
<keyword evidence="16" id="KW-0472">Membrane</keyword>
<reference evidence="28" key="1">
    <citation type="submission" date="2015-12" db="EMBL/GenBank/DDBJ databases">
        <title>Update maize B73 reference genome by single molecule sequencing technologies.</title>
        <authorList>
            <consortium name="Maize Genome Sequencing Project"/>
            <person name="Ware D."/>
        </authorList>
    </citation>
    <scope>NUCLEOTIDE SEQUENCE</scope>
    <source>
        <tissue evidence="28">Seedling</tissue>
    </source>
</reference>
<feature type="active site" description="Proton donor" evidence="24">
    <location>
        <position position="363"/>
    </location>
</feature>
<dbReference type="Pfam" id="PF01532">
    <property type="entry name" value="Glyco_hydro_47"/>
    <property type="match status" value="1"/>
</dbReference>
<keyword evidence="17 26" id="KW-1015">Disulfide bond</keyword>
<comment type="catalytic activity">
    <reaction evidence="20">
        <text>N(4)-(alpha-D-Man-(1-&gt;2)-alpha-D-Man-(1-&gt;2)-alpha-D-Man-(1-&gt;3)-[alpha-D-Man-(1-&gt;3)-[alpha-D-Man-(1-&gt;2)-alpha-D-Man-(1-&gt;6)]-alpha-D-Man-(1-&gt;6)]-beta-D-Man-(1-&gt;4)-beta-D-GlcNAc-(1-&gt;4)-beta-D-GlcNAc)-L-asparaginyl-[protein] (N-glucan mannose isomer 8A1,2,3B1,3) + 3 H2O = N(4)-(alpha-D-Man-(1-&gt;3)-[alpha-D-Man-(1-&gt;3)-[alpha-D-Man-(1-&gt;6)]-alpha-D-Man-(1-&gt;6)]-beta-D-Man-(1-&gt;4)-beta-D-GlcNAc-(1-&gt;4)-beta-D-GlcNAc)-L-asparaginyl-[protein] (N-glucan mannose isomer 5A1,2) + 3 beta-D-mannose</text>
        <dbReference type="Rhea" id="RHEA:56028"/>
        <dbReference type="Rhea" id="RHEA-COMP:14358"/>
        <dbReference type="Rhea" id="RHEA-COMP:14367"/>
        <dbReference type="ChEBI" id="CHEBI:15377"/>
        <dbReference type="ChEBI" id="CHEBI:28563"/>
        <dbReference type="ChEBI" id="CHEBI:59087"/>
        <dbReference type="ChEBI" id="CHEBI:60628"/>
        <dbReference type="EC" id="3.2.1.113"/>
    </reaction>
</comment>
<evidence type="ECO:0000256" key="20">
    <source>
        <dbReference type="ARBA" id="ARBA00047669"/>
    </source>
</evidence>
<evidence type="ECO:0000256" key="19">
    <source>
        <dbReference type="ARBA" id="ARBA00023211"/>
    </source>
</evidence>
<evidence type="ECO:0000256" key="6">
    <source>
        <dbReference type="ARBA" id="ARBA00007658"/>
    </source>
</evidence>
<protein>
    <recommendedName>
        <fullName evidence="27">alpha-1,2-Mannosidase</fullName>
        <ecNumber evidence="27">3.2.1.-</ecNumber>
    </recommendedName>
</protein>
<dbReference type="PANTHER" id="PTHR11742">
    <property type="entry name" value="MANNOSYL-OLIGOSACCHARIDE ALPHA-1,2-MANNOSIDASE-RELATED"/>
    <property type="match status" value="1"/>
</dbReference>
<dbReference type="GO" id="GO:0006491">
    <property type="term" value="P:N-glycan processing"/>
    <property type="evidence" value="ECO:0007669"/>
    <property type="project" value="UniProtKB-ARBA"/>
</dbReference>
<dbReference type="EC" id="3.2.1.-" evidence="27"/>
<organism evidence="28">
    <name type="scientific">Zea mays</name>
    <name type="common">Maize</name>
    <dbReference type="NCBI Taxonomy" id="4577"/>
    <lineage>
        <taxon>Eukaryota</taxon>
        <taxon>Viridiplantae</taxon>
        <taxon>Streptophyta</taxon>
        <taxon>Embryophyta</taxon>
        <taxon>Tracheophyta</taxon>
        <taxon>Spermatophyta</taxon>
        <taxon>Magnoliopsida</taxon>
        <taxon>Liliopsida</taxon>
        <taxon>Poales</taxon>
        <taxon>Poaceae</taxon>
        <taxon>PACMAD clade</taxon>
        <taxon>Panicoideae</taxon>
        <taxon>Andropogonodae</taxon>
        <taxon>Andropogoneae</taxon>
        <taxon>Tripsacinae</taxon>
        <taxon>Zea</taxon>
    </lineage>
</organism>
<keyword evidence="8 25" id="KW-0479">Metal-binding</keyword>
<dbReference type="GO" id="GO:0005509">
    <property type="term" value="F:calcium ion binding"/>
    <property type="evidence" value="ECO:0007669"/>
    <property type="project" value="InterPro"/>
</dbReference>
<keyword evidence="14" id="KW-0333">Golgi apparatus</keyword>
<keyword evidence="9 27" id="KW-0378">Hydrolase</keyword>
<comment type="function">
    <text evidence="22">Class I alpha-mannosidase essential for early N-glycan processing. Progressively trims alpha-1,2-linked mannose residues. Produces Man(5)GlcNAc(2) from Man(8)GlcNAc(2), but only Man(6)GlcNAc(2) from Man(9)GlcNAc(2). Has difficulty acting on the terminal mannose of the b-branch. Involved in root development and cell wall biosynthesis.</text>
</comment>
<dbReference type="Gene3D" id="1.50.10.10">
    <property type="match status" value="1"/>
</dbReference>
<keyword evidence="11" id="KW-0460">Magnesium</keyword>
<feature type="disulfide bond" evidence="26">
    <location>
        <begin position="317"/>
        <end position="349"/>
    </location>
</feature>
<evidence type="ECO:0000256" key="2">
    <source>
        <dbReference type="ARBA" id="ARBA00001936"/>
    </source>
</evidence>
<dbReference type="GO" id="GO:0005975">
    <property type="term" value="P:carbohydrate metabolic process"/>
    <property type="evidence" value="ECO:0007669"/>
    <property type="project" value="InterPro"/>
</dbReference>
<comment type="similarity">
    <text evidence="6 27">Belongs to the glycosyl hydrolase 47 family.</text>
</comment>
<keyword evidence="7" id="KW-0812">Transmembrane</keyword>
<evidence type="ECO:0000256" key="10">
    <source>
        <dbReference type="ARBA" id="ARBA00022837"/>
    </source>
</evidence>
<evidence type="ECO:0000256" key="25">
    <source>
        <dbReference type="PIRSR" id="PIRSR601382-2"/>
    </source>
</evidence>
<feature type="active site" evidence="24">
    <location>
        <position position="385"/>
    </location>
</feature>
<accession>A0A1D6JDP7</accession>
<comment type="cofactor">
    <cofactor evidence="1 25">
        <name>Ca(2+)</name>
        <dbReference type="ChEBI" id="CHEBI:29108"/>
    </cofactor>
</comment>
<dbReference type="FunFam" id="1.50.10.10:FF:000024">
    <property type="entry name" value="alpha-1,2-Mannosidase"/>
    <property type="match status" value="1"/>
</dbReference>
<evidence type="ECO:0000256" key="3">
    <source>
        <dbReference type="ARBA" id="ARBA00001946"/>
    </source>
</evidence>
<evidence type="ECO:0000256" key="5">
    <source>
        <dbReference type="ARBA" id="ARBA00004922"/>
    </source>
</evidence>
<comment type="cofactor">
    <cofactor evidence="2">
        <name>Mn(2+)</name>
        <dbReference type="ChEBI" id="CHEBI:29035"/>
    </cofactor>
</comment>
<dbReference type="GO" id="GO:0004571">
    <property type="term" value="F:mannosyl-oligosaccharide 1,2-alpha-mannosidase activity"/>
    <property type="evidence" value="ECO:0007669"/>
    <property type="project" value="UniProtKB-EC"/>
</dbReference>
<keyword evidence="19" id="KW-0464">Manganese</keyword>
<comment type="subcellular location">
    <subcellularLocation>
        <location evidence="23">Endomembrane system</location>
        <topology evidence="23">Single-pass type II membrane protein</topology>
    </subcellularLocation>
    <subcellularLocation>
        <location evidence="4">Golgi apparatus membrane</location>
        <topology evidence="4">Single-pass membrane protein</topology>
    </subcellularLocation>
</comment>
<evidence type="ECO:0000256" key="22">
    <source>
        <dbReference type="ARBA" id="ARBA00058858"/>
    </source>
</evidence>
<evidence type="ECO:0000256" key="9">
    <source>
        <dbReference type="ARBA" id="ARBA00022801"/>
    </source>
</evidence>
<sequence length="500" mass="56775">MARRSSSSSSGAWRYLNPAYYLKRPKRLALLFFIFVAATFAFWDRQSLVSEYEVRPSRPTGGPLIRAGEFSDRDLISPVAPCFAFRFVARLICSWIWLIENIWVAESLDFDKDYDASVFETTIRVVGGLLSAYDLSGDKVFLDKAKDITDRLLPAWDTTSGIPYNRINLAHGRAHNPGWTNGDSILADSGTEQLEFIALSQRTGDPKYQQKAENVITQLQKIYPSDGLLPIYINPHSGTASYSTITFGAMGDSFYEYLLKVWIQGNKTEHVKHYRQMWETSMEGLLSLTKKTTPSNYYYICEKNGGSLSDKMDELACFAPGMLALGASGYGPEKSEQIMNMAKELARTCYNFYQTTPTKLAGENYFFHAGQDMSVGTSWNILRPETVESLMYLWRLTGNTTYQDWGWDIFQAFEKNSRVESGYVGLRDVNTGEKDNMMQSFFLAETLKYLYLLFSPPSVISFDEWVFNTEAHPLRIAPVNYNKSIGTPVRPFGRKQGKPE</sequence>
<evidence type="ECO:0000256" key="11">
    <source>
        <dbReference type="ARBA" id="ARBA00022842"/>
    </source>
</evidence>